<gene>
    <name evidence="1" type="ORF">PPOP_1983</name>
</gene>
<dbReference type="Proteomes" id="UP000029453">
    <property type="component" value="Unassembled WGS sequence"/>
</dbReference>
<protein>
    <submittedName>
        <fullName evidence="1">Uncharacterized protein</fullName>
    </submittedName>
</protein>
<sequence>MPFFHQLIRGDHLITQVLHTKDPSLLQQYYYIKIKQALHEAVEQEAIHHLHTLYEQEYSTVKDQVPMYEPIELLLQLNAYDVVQKHLLMKRCERQLATALSAPAAPEQVYHVYYLATCLNLLGVKKYNDHVLGLLYNMEDKGKEIIEKLNVLYYTLQFEKLIGVLDIDKYNIKDIHTQFDSLLRESSYDIDYLNAYVEVLDILQQEIPKDTQEIITEQKAKARNWVQYSLNLTDVWRGIKILGKENPFSKLILDKMQHIWKSIYN</sequence>
<dbReference type="EMBL" id="BALG01000125">
    <property type="protein sequence ID" value="GAC42626.1"/>
    <property type="molecule type" value="Genomic_DNA"/>
</dbReference>
<organism evidence="1 2">
    <name type="scientific">Paenibacillus popilliae ATCC 14706</name>
    <dbReference type="NCBI Taxonomy" id="1212764"/>
    <lineage>
        <taxon>Bacteria</taxon>
        <taxon>Bacillati</taxon>
        <taxon>Bacillota</taxon>
        <taxon>Bacilli</taxon>
        <taxon>Bacillales</taxon>
        <taxon>Paenibacillaceae</taxon>
        <taxon>Paenibacillus</taxon>
    </lineage>
</organism>
<dbReference type="AlphaFoldDB" id="M9LPV1"/>
<proteinExistence type="predicted"/>
<name>M9LPV1_PAEPP</name>
<evidence type="ECO:0000313" key="2">
    <source>
        <dbReference type="Proteomes" id="UP000029453"/>
    </source>
</evidence>
<evidence type="ECO:0000313" key="1">
    <source>
        <dbReference type="EMBL" id="GAC42626.1"/>
    </source>
</evidence>
<reference evidence="1 2" key="1">
    <citation type="submission" date="2012-10" db="EMBL/GenBank/DDBJ databases">
        <title>Draft Genome Sequence of Paenibacillus popilliae ATCC 14706T.</title>
        <authorList>
            <person name="Iiyama K."/>
            <person name="Mori K."/>
            <person name="Mon H."/>
            <person name="Chieda Y."/>
            <person name="Lee J.M."/>
            <person name="Kusakabe T."/>
            <person name="Tashiro K."/>
            <person name="Asano S."/>
            <person name="Yasunaga-Aoki C."/>
            <person name="Shimizu S."/>
        </authorList>
    </citation>
    <scope>NUCLEOTIDE SEQUENCE [LARGE SCALE GENOMIC DNA]</scope>
    <source>
        <strain evidence="1 2">ATCC 14706</strain>
    </source>
</reference>
<comment type="caution">
    <text evidence="1">The sequence shown here is derived from an EMBL/GenBank/DDBJ whole genome shotgun (WGS) entry which is preliminary data.</text>
</comment>
<keyword evidence="2" id="KW-1185">Reference proteome</keyword>
<accession>M9LPV1</accession>